<dbReference type="EMBL" id="MLFR01000005">
    <property type="protein sequence ID" value="ORM70265.1"/>
    <property type="molecule type" value="Genomic_DNA"/>
</dbReference>
<dbReference type="InterPro" id="IPR024651">
    <property type="entry name" value="FAD-SLDH_ssu"/>
</dbReference>
<dbReference type="OrthoDB" id="8635030at2"/>
<proteinExistence type="predicted"/>
<comment type="caution">
    <text evidence="2">The sequence shown here is derived from an EMBL/GenBank/DDBJ whole genome shotgun (WGS) entry which is preliminary data.</text>
</comment>
<dbReference type="AlphaFoldDB" id="A0A1X1D0P0"/>
<keyword evidence="1" id="KW-0732">Signal</keyword>
<protein>
    <submittedName>
        <fullName evidence="2">Sorbitol dehydrogenase</fullName>
    </submittedName>
</protein>
<dbReference type="PROSITE" id="PS51318">
    <property type="entry name" value="TAT"/>
    <property type="match status" value="1"/>
</dbReference>
<evidence type="ECO:0000313" key="3">
    <source>
        <dbReference type="Proteomes" id="UP000193558"/>
    </source>
</evidence>
<dbReference type="Pfam" id="PF12318">
    <property type="entry name" value="FAD-SLDH"/>
    <property type="match status" value="1"/>
</dbReference>
<dbReference type="RefSeq" id="WP_084934047.1">
    <property type="nucleotide sequence ID" value="NZ_MLFR01000005.1"/>
</dbReference>
<feature type="chain" id="PRO_5010885299" evidence="1">
    <location>
        <begin position="38"/>
        <end position="176"/>
    </location>
</feature>
<dbReference type="InterPro" id="IPR006311">
    <property type="entry name" value="TAT_signal"/>
</dbReference>
<dbReference type="Proteomes" id="UP000193558">
    <property type="component" value="Unassembled WGS sequence"/>
</dbReference>
<evidence type="ECO:0000313" key="2">
    <source>
        <dbReference type="EMBL" id="ORM70265.1"/>
    </source>
</evidence>
<accession>A0A1X1D0P0</accession>
<reference evidence="2 3" key="1">
    <citation type="journal article" date="2017" name="Antonie Van Leeuwenhoek">
        <title>Phylogenomic resolution of the bacterial genus Pantoea and its relationship with Erwinia and Tatumella.</title>
        <authorList>
            <person name="Palmer M."/>
            <person name="Steenkamp E.T."/>
            <person name="Coetzee M.P."/>
            <person name="Chan W.Y."/>
            <person name="van Zyl E."/>
            <person name="De Maayer P."/>
            <person name="Coutinho T.A."/>
            <person name="Blom J."/>
            <person name="Smits T.H."/>
            <person name="Duffy B."/>
            <person name="Venter S.N."/>
        </authorList>
    </citation>
    <scope>NUCLEOTIDE SEQUENCE [LARGE SCALE GENOMIC DNA]</scope>
    <source>
        <strain evidence="2 3">LMG 26275</strain>
    </source>
</reference>
<sequence>MAHNSTPRISRRRLLQGMGILSLGAMCNSLFPARALAAEQMADNAFLDVSAFLVSRPVGPILGQRYFSALVRHDAQFPQKLSSLHTLLQQHTFAHVDDFLAAFSADNADWQTAKTVISAWYTGVVGTGSDLELIAYADALMYLPTRDILVVPTYGGGPFYWAVTQPGKVATTGESA</sequence>
<feature type="signal peptide" evidence="1">
    <location>
        <begin position="1"/>
        <end position="37"/>
    </location>
</feature>
<evidence type="ECO:0000256" key="1">
    <source>
        <dbReference type="SAM" id="SignalP"/>
    </source>
</evidence>
<organism evidence="2 3">
    <name type="scientific">Pantoea rwandensis</name>
    <dbReference type="NCBI Taxonomy" id="1076550"/>
    <lineage>
        <taxon>Bacteria</taxon>
        <taxon>Pseudomonadati</taxon>
        <taxon>Pseudomonadota</taxon>
        <taxon>Gammaproteobacteria</taxon>
        <taxon>Enterobacterales</taxon>
        <taxon>Erwiniaceae</taxon>
        <taxon>Pantoea</taxon>
    </lineage>
</organism>
<gene>
    <name evidence="2" type="ORF">HA51_08100</name>
</gene>
<name>A0A1X1D0P0_9GAMM</name>